<dbReference type="SMART" id="SM00060">
    <property type="entry name" value="FN3"/>
    <property type="match status" value="24"/>
</dbReference>
<dbReference type="GO" id="GO:0005581">
    <property type="term" value="C:collagen trimer"/>
    <property type="evidence" value="ECO:0007669"/>
    <property type="project" value="UniProtKB-KW"/>
</dbReference>
<dbReference type="Pfam" id="PF00092">
    <property type="entry name" value="VWA"/>
    <property type="match status" value="4"/>
</dbReference>
<dbReference type="InterPro" id="IPR036465">
    <property type="entry name" value="vWFA_dom_sf"/>
</dbReference>
<dbReference type="GO" id="GO:0005614">
    <property type="term" value="C:interstitial matrix"/>
    <property type="evidence" value="ECO:0007669"/>
    <property type="project" value="UniProtKB-ARBA"/>
</dbReference>
<sequence length="3546" mass="383581">MVFLCLWRSGLSQSSPTFHPPCLCSLPNRRKVHCVVFLCLLSQWLLLESLTVAAGHKSSNRRSFTPPALFKMASTTSVFSLSLLIDPPTNLRFKILNENTVQMVWSKPRSSIEGYRIRVTSDTEEPTKEFTLPASATKTSIPDLSPDVDYAVTISAYAGSEESLPVHGQLTLESSSDTRGASRKPDPSHSVKCSSSAVADVVFLVDGSWSVGRANFKYVRGFLSAAAGAFQVGADRTRVGVVQYGSDPRTEFPLNRHATRPELLRAIGSLPYKGGDTKTGDALDYVLKNSFTEEGGARKDFPKVLVIITDGKSEDAVETSARQLRSAGVEIFVLGVQQADTEEMKLMASAPHRSHVFTVANFDQIRSVQKQLVAQLCAGVDEQLSAVVSGEEVVEPASNLQVLEVASKSLRLTWDAPMAEYSGYVVKTVPMMAGAKRQELYVGPGQSSVVVRDLSPDTEYQISVSALRGLVASEPLGVMQKTQPVKVLMECSLGVDVQADVVLLVDGSYSIGLMNFAKVRAFLEVLVTTFDIGRDKVQISLVQYSRDPHTEFYLNTHHDLAAMVKAVRSFPYRGGSTNTGRAMTYVREKVFQTARGARPNVPRVNILITDGKSSDAFQEPATKLRRADVEIFAVGVKDAVRTELEAIANEPADTHVYTVEDFDAFQRISKELTQSICLRIEQELGAIQQRGLIQPRALTFSEVGPRSFRAAWQIDAPNVESFLVQFKPAGGEDGQLVSMSVPGNELATVLPNLVPVTRYEVHVHAQYDKGRSLPITGFETTLEELGSVSSLRVSEETAESFRVSWQAAPGDVARYRLTYQSVGGEGFRLETNTAGPETTIVLQELRPQTTYRVTVTAEYGSGPGGVLQTEGTTKEVRGSPRDLRVFDETVSSMKASWEPAPGSVLQYRVAYRPSVGSPRKEVSVKGDTKVALLKNLEPGTQYDVAVTAQYSSGPGGALEGRGSTLEEVGPPKDLVTSDVTDTSFAVSWTAAPGAVKAYNVRWRSPFSGEAGDKMLPGDVTDTLLDGLSPETLYHVSVIAAYERGGSEPLAGQETTDASAAGKKLTVKDETERSMRVSWTPAPGKLLHYRLKYFPIGGGKETILKIPRTSTSTLMGRLQPTTTYNISVHPIYKGREGKARQGVGTTLSPYKAPRNLQTSEPTKTSFRVSWDPAPGEVRGYKVTFHPDGNDIDLGELRVGPYDNTVVLEELRAGTKYSVAVSGMFDGGESRPLAGEEKTTFIETTEPPPVDPSGESRWTTARADLVLLVDGSWSIGRINFKTIRSFIARMVSVFDVGPDRVQIGLAQYSGDPKTEWHLNAHLTKTSLLEAIANLPYKGGNTMTGMAMNFILQNNFQTNVGMRDDARKIGILITDGKSQDEIVSTSQKLRDSGIELYAIGVKNADENELRSIATDPDEIHMYNVKDFKFLVDIVDELTVNLCNSVKGPGGEPEAPTDLVTSEVTHRSFRATWTAPGGPVDMYRLTYATVAGGPTEQLMVQGSLNSALLEGLSPLTAYQVNVYAVVGQESSEPLTGIETTLPLSAVSDMKVFDETSSSMKVSWARADGATGYMLLYKSTNATGPQLENEIRVGDVTEVQLVQLIPDTQYSISLYALHGEAASDPLERRGVTLPVLPAGVLRITDVTHSTMRLYWDAAPGAVRKYIITYKPEEGDLKEMEVDGDVTTLDLSSLISQTEYDVAVTPFYDEGPAAPMMGTAITDVVPAPKDLQFSEVTQTSFRVSWQHGAPDVSLYRIGWTKKGEQEPQFAILNSDETTTVLPNLDPDTEYSVTVTAIYPDESESEDLIGRERTLLVQPPRNLRIFNATTTTLAVKWDSAPGAVQNYKISYKPVAGGEPLSTQVGGKKTSVILQKLEPDTKYFVSVAAVYPTGVQREISGEGQTKPMGGVRNLQVLNPTMTTLNVRWEPAEGRVKEYRVVYVPAAGGAESMVGMETVSAGTSSTILRGLQPDTLYSVSLVPVYNLRVSDPTMTSLAVTWDPADGAVRLYKVFFKPAAGGREEMEQVPVGTTSIILRNLMPDTPYTVSVLPVYPAREGKRQSENGKTLPLSGVGDMKVSDPTITTLTVTWNPADGNVQGYKVVYTPTDGGLEIVEQVSESTTRTVLDKLLPDTRYTVTVVPVYAEGDGPSLTDVGKTKPLGFARNLQVTDPTTSTLNVRWEPAEGKVREYIVSWVPAAGGEQDVDQVSGTSSSTVLKNLQPDTEYSVTVVPVYEEMEGLSQSKNGKTNPLGGVKNLQVIDPTTSTLTARWEAAVGNVRSYKVFYAAQPGGEQRMEEVSGGTTTTTLRNLESDTAYSVAVVPVYPDVEGIRQTETGKTKPLGGVKNLQVTDPTTNSLRVRWEPAEGDVRQYQIFYVPTAGGADGVAQVSGMSTNTVLRDLRPDTEYNVTLVPVYSDVEGKRMSENGKTKPLGGVKNLQVTDPTTSSLRVRWEPAEGNVRQYRLFYVPSAGGAEDMEQVSGGTTNTVLRNLLSDTPYTVTVVPVYPEGEGLRQSDDGKTLPRTPPRNIQVYNPSASSLNVRWEPATGQVQQYRVAYSSLRGVRPTESVMVPGNVNNAFLDNLIPDTPYSVSVTALYADGEGSPVKDNGKTLPRAGPRNMRVFDPTTSTLTVGWDHAEGPVRQYRIAYAPLTGDPITEFTLVPGNRNNAMLQNLLPDTPYNITVEALYGEGPGGSLNGNGRTVGMLSPRNLRVSDEWYTRFRVAWDPVAAPVQGYRLTYTPPVDFFVGDVTSYTLHNLQPGTTYDLKVAAQYVGGTSGPLTGQGTTLYLNVTHIETHNIDHDRFCIKWTPHRAATSYRIKLLPLDPSSKGQHEITIPAGLPQYCFDGLSPDALYTASIFVQTPNLEGPGVSAKERTRGGGPFTLSLSPSVCRGAKADVVFLIDGSWSIGEESFTKVRSFVSGMIAAFDVIGPSGMQVSFVQYSDDAKTEFRLNAYQDKGVAMAAPHHIRYRGGNTKTGVALKHTYEKAFSVENGMRRNVPKVLVTITDGRSQDEVKTKAAKLQHAGYSVFAIGVADVDFVELQEIGSKPSERHVFVVDDFDAFDTIKENLITFICETASSSCPLIFLNGFTSPGFRMLEAFNLTEKTYGSVRGVSMEPGSFNSFAAYRLHKDAFLSQPTTEIHPDGLPPSFTLILMIRLLPDSPSEAFDIWQVSSKDHKPETGVTLDPSSQTLSFYNKDVRGEIQRVTFDNDRVKRIFHGSFHKLHILVSSTGVKLNIDCQEVAEKELKEAGNTSSDGYQVLGKMSRSIGSRGESATFQLQMFDIVCSLGWTSRDRCCDLPSMVRESSSSKAEDLNQMGGGRNVRGFSLLCFQGPPGKEGSAGPRGPSGPMGPPGSPGAPGGGGKPGNPGDTGTPVSAPVGDFAPQNMMRSIARQVCEQLVSAQMSRVDTLLNQIPNAIHRSNNPGPPGPPGATGNQGPRGEPGATGRSGFPGNSGPPGQPGERGIAGEKGERGSSIVGQKGPRGAAGTSPGPPGESRTGPTGPSGAAGPRGPPGRPGYAGVRGPPGPPGYCDSSQCVGIPYNGQGYAGTYRHLHVK</sequence>
<dbReference type="GeneTree" id="ENSGT00940000154923"/>
<evidence type="ECO:0000313" key="19">
    <source>
        <dbReference type="Ensembl" id="ENSGACP00000071994.1"/>
    </source>
</evidence>
<keyword evidence="11" id="KW-0379">Hydroxylation</keyword>
<feature type="region of interest" description="Disordered" evidence="16">
    <location>
        <begin position="3406"/>
        <end position="3517"/>
    </location>
</feature>
<proteinExistence type="inferred from homology"/>
<comment type="subunit">
    <text evidence="14">Trimer of identical chains each containing 190 kDa of non-triple-helical sequences.</text>
</comment>
<organism evidence="19 20">
    <name type="scientific">Gasterosteus aculeatus aculeatus</name>
    <name type="common">three-spined stickleback</name>
    <dbReference type="NCBI Taxonomy" id="481459"/>
    <lineage>
        <taxon>Eukaryota</taxon>
        <taxon>Metazoa</taxon>
        <taxon>Chordata</taxon>
        <taxon>Craniata</taxon>
        <taxon>Vertebrata</taxon>
        <taxon>Euteleostomi</taxon>
        <taxon>Actinopterygii</taxon>
        <taxon>Neopterygii</taxon>
        <taxon>Teleostei</taxon>
        <taxon>Neoteleostei</taxon>
        <taxon>Acanthomorphata</taxon>
        <taxon>Eupercaria</taxon>
        <taxon>Perciformes</taxon>
        <taxon>Cottioidei</taxon>
        <taxon>Gasterosteales</taxon>
        <taxon>Gasterosteidae</taxon>
        <taxon>Gasterosteus</taxon>
    </lineage>
</organism>
<dbReference type="SUPFAM" id="SSF49265">
    <property type="entry name" value="Fibronectin type III"/>
    <property type="match status" value="16"/>
</dbReference>
<feature type="compositionally biased region" description="Low complexity" evidence="16">
    <location>
        <begin position="3489"/>
        <end position="3499"/>
    </location>
</feature>
<feature type="domain" description="Fibronectin type-III" evidence="18">
    <location>
        <begin position="1541"/>
        <end position="1631"/>
    </location>
</feature>
<dbReference type="FunFam" id="2.60.40.10:FF:000018">
    <property type="entry name" value="collagen alpha-1(XII) chain isoform X1"/>
    <property type="match status" value="2"/>
</dbReference>
<keyword evidence="6" id="KW-0130">Cell adhesion</keyword>
<feature type="domain" description="Fibronectin type-III" evidence="18">
    <location>
        <begin position="2154"/>
        <end position="2242"/>
    </location>
</feature>
<feature type="domain" description="Fibronectin type-III" evidence="18">
    <location>
        <begin position="1632"/>
        <end position="1720"/>
    </location>
</feature>
<keyword evidence="8" id="KW-0176">Collagen</keyword>
<dbReference type="SMART" id="SM00210">
    <property type="entry name" value="TSPN"/>
    <property type="match status" value="1"/>
</dbReference>
<dbReference type="Ensembl" id="ENSGACT00000054687.1">
    <property type="protein sequence ID" value="ENSGACP00000071994.1"/>
    <property type="gene ID" value="ENSGACG00000011819.2"/>
</dbReference>
<feature type="domain" description="Fibronectin type-III" evidence="18">
    <location>
        <begin position="787"/>
        <end position="878"/>
    </location>
</feature>
<dbReference type="FunFam" id="2.60.40.10:FF:000227">
    <property type="entry name" value="Fibronectin isoform X1"/>
    <property type="match status" value="1"/>
</dbReference>
<feature type="domain" description="Fibronectin type-III" evidence="18">
    <location>
        <begin position="1721"/>
        <end position="1811"/>
    </location>
</feature>
<dbReference type="SUPFAM" id="SSF49899">
    <property type="entry name" value="Concanavalin A-like lectins/glucanases"/>
    <property type="match status" value="1"/>
</dbReference>
<dbReference type="Gene3D" id="3.40.50.410">
    <property type="entry name" value="von Willebrand factor, type A domain"/>
    <property type="match status" value="4"/>
</dbReference>
<dbReference type="Gene3D" id="2.60.120.200">
    <property type="match status" value="1"/>
</dbReference>
<feature type="domain" description="Fibronectin type-III" evidence="18">
    <location>
        <begin position="87"/>
        <end position="174"/>
    </location>
</feature>
<feature type="domain" description="Fibronectin type-III" evidence="18">
    <location>
        <begin position="879"/>
        <end position="971"/>
    </location>
</feature>
<feature type="compositionally biased region" description="Gly residues" evidence="16">
    <location>
        <begin position="3347"/>
        <end position="3356"/>
    </location>
</feature>
<reference evidence="19" key="2">
    <citation type="submission" date="2025-08" db="UniProtKB">
        <authorList>
            <consortium name="Ensembl"/>
        </authorList>
    </citation>
    <scope>IDENTIFICATION</scope>
</reference>
<evidence type="ECO:0000256" key="7">
    <source>
        <dbReference type="ARBA" id="ARBA00022974"/>
    </source>
</evidence>
<keyword evidence="3" id="KW-0272">Extracellular matrix</keyword>
<feature type="domain" description="Fibronectin type-III" evidence="18">
    <location>
        <begin position="2424"/>
        <end position="2513"/>
    </location>
</feature>
<reference evidence="19" key="3">
    <citation type="submission" date="2025-09" db="UniProtKB">
        <authorList>
            <consortium name="Ensembl"/>
        </authorList>
    </citation>
    <scope>IDENTIFICATION</scope>
</reference>
<protein>
    <recommendedName>
        <fullName evidence="15">Collagen alpha-1(XII) chain</fullName>
    </recommendedName>
</protein>
<evidence type="ECO:0000256" key="11">
    <source>
        <dbReference type="ARBA" id="ARBA00023278"/>
    </source>
</evidence>
<evidence type="ECO:0000259" key="17">
    <source>
        <dbReference type="PROSITE" id="PS50234"/>
    </source>
</evidence>
<feature type="region of interest" description="Disordered" evidence="16">
    <location>
        <begin position="3318"/>
        <end position="3372"/>
    </location>
</feature>
<dbReference type="InterPro" id="IPR048287">
    <property type="entry name" value="TSPN-like_N"/>
</dbReference>
<feature type="domain" description="Fibronectin type-III" evidence="18">
    <location>
        <begin position="1451"/>
        <end position="1540"/>
    </location>
</feature>
<comment type="similarity">
    <text evidence="12">Belongs to the fibril-associated collagens with interrupted helices (FACIT) family.</text>
</comment>
<dbReference type="FunFam" id="2.60.40.10:FF:000121">
    <property type="entry name" value="Collagen type XII alpha 1 chain"/>
    <property type="match status" value="10"/>
</dbReference>
<evidence type="ECO:0000256" key="5">
    <source>
        <dbReference type="ARBA" id="ARBA00022737"/>
    </source>
</evidence>
<feature type="domain" description="Fibronectin type-III" evidence="18">
    <location>
        <begin position="2244"/>
        <end position="2332"/>
    </location>
</feature>
<dbReference type="PRINTS" id="PR00453">
    <property type="entry name" value="VWFADOMAIN"/>
</dbReference>
<reference evidence="19 20" key="1">
    <citation type="journal article" date="2021" name="G3 (Bethesda)">
        <title>Improved contiguity of the threespine stickleback genome using long-read sequencing.</title>
        <authorList>
            <person name="Nath S."/>
            <person name="Shaw D.E."/>
            <person name="White M.A."/>
        </authorList>
    </citation>
    <scope>NUCLEOTIDE SEQUENCE [LARGE SCALE GENOMIC DNA]</scope>
    <source>
        <strain evidence="19 20">Lake Benthic</strain>
    </source>
</reference>
<feature type="compositionally biased region" description="Polar residues" evidence="16">
    <location>
        <begin position="1154"/>
        <end position="1164"/>
    </location>
</feature>
<dbReference type="FunFam" id="3.40.50.410:FF:000001">
    <property type="entry name" value="Collagen, type XII, alpha 1"/>
    <property type="match status" value="4"/>
</dbReference>
<evidence type="ECO:0000256" key="15">
    <source>
        <dbReference type="ARBA" id="ARBA00067989"/>
    </source>
</evidence>
<evidence type="ECO:0000256" key="4">
    <source>
        <dbReference type="ARBA" id="ARBA00022729"/>
    </source>
</evidence>
<evidence type="ECO:0000256" key="6">
    <source>
        <dbReference type="ARBA" id="ARBA00022889"/>
    </source>
</evidence>
<feature type="domain" description="Fibronectin type-III" evidence="18">
    <location>
        <begin position="396"/>
        <end position="485"/>
    </location>
</feature>
<feature type="domain" description="Fibronectin type-III" evidence="18">
    <location>
        <begin position="1974"/>
        <end position="2063"/>
    </location>
</feature>
<keyword evidence="4" id="KW-0732">Signal</keyword>
<feature type="domain" description="VWFA" evidence="17">
    <location>
        <begin position="500"/>
        <end position="676"/>
    </location>
</feature>
<dbReference type="InterPro" id="IPR008160">
    <property type="entry name" value="Collagen"/>
</dbReference>
<evidence type="ECO:0000256" key="8">
    <source>
        <dbReference type="ARBA" id="ARBA00023119"/>
    </source>
</evidence>
<dbReference type="PANTHER" id="PTHR46708:SF7">
    <property type="entry name" value="FIBRONECTIN TYPE-III DOMAIN-CONTAINING PROTEIN"/>
    <property type="match status" value="1"/>
</dbReference>
<evidence type="ECO:0000259" key="18">
    <source>
        <dbReference type="PROSITE" id="PS50853"/>
    </source>
</evidence>
<dbReference type="CDD" id="cd00063">
    <property type="entry name" value="FN3"/>
    <property type="match status" value="23"/>
</dbReference>
<feature type="region of interest" description="Disordered" evidence="16">
    <location>
        <begin position="2593"/>
        <end position="2613"/>
    </location>
</feature>
<name>A0AAQ4S7T8_GASAC</name>
<feature type="domain" description="Fibronectin type-III" evidence="18">
    <location>
        <begin position="694"/>
        <end position="785"/>
    </location>
</feature>
<keyword evidence="2" id="KW-0964">Secreted</keyword>
<evidence type="ECO:0000256" key="14">
    <source>
        <dbReference type="ARBA" id="ARBA00064391"/>
    </source>
</evidence>
<dbReference type="Gene3D" id="2.60.40.10">
    <property type="entry name" value="Immunoglobulins"/>
    <property type="match status" value="24"/>
</dbReference>
<dbReference type="InterPro" id="IPR013320">
    <property type="entry name" value="ConA-like_dom_sf"/>
</dbReference>
<keyword evidence="20" id="KW-1185">Reference proteome</keyword>
<evidence type="ECO:0000256" key="3">
    <source>
        <dbReference type="ARBA" id="ARBA00022530"/>
    </source>
</evidence>
<comment type="subcellular location">
    <subcellularLocation>
        <location evidence="1">Secreted</location>
        <location evidence="1">Extracellular space</location>
        <location evidence="1">Extracellular matrix</location>
    </subcellularLocation>
</comment>
<feature type="domain" description="VWFA" evidence="17">
    <location>
        <begin position="2886"/>
        <end position="3063"/>
    </location>
</feature>
<feature type="domain" description="Fibronectin type-III" evidence="18">
    <location>
        <begin position="1151"/>
        <end position="1246"/>
    </location>
</feature>
<feature type="domain" description="Fibronectin type-III" evidence="18">
    <location>
        <begin position="2779"/>
        <end position="2869"/>
    </location>
</feature>
<keyword evidence="7" id="KW-0654">Proteoglycan</keyword>
<evidence type="ECO:0000256" key="12">
    <source>
        <dbReference type="ARBA" id="ARBA00049648"/>
    </source>
</evidence>
<dbReference type="FunFam" id="2.60.120.200:FF:000008">
    <property type="entry name" value="Collagen type XII alpha 1 chain"/>
    <property type="match status" value="1"/>
</dbReference>
<dbReference type="Pfam" id="PF00041">
    <property type="entry name" value="fn3"/>
    <property type="match status" value="23"/>
</dbReference>
<evidence type="ECO:0000256" key="10">
    <source>
        <dbReference type="ARBA" id="ARBA00023180"/>
    </source>
</evidence>
<feature type="domain" description="Fibronectin type-III" evidence="18">
    <location>
        <begin position="972"/>
        <end position="1059"/>
    </location>
</feature>
<feature type="domain" description="Fibronectin type-III" evidence="18">
    <location>
        <begin position="2698"/>
        <end position="2777"/>
    </location>
</feature>
<dbReference type="PROSITE" id="PS50853">
    <property type="entry name" value="FN3"/>
    <property type="match status" value="23"/>
</dbReference>
<dbReference type="GO" id="GO:0009888">
    <property type="term" value="P:tissue development"/>
    <property type="evidence" value="ECO:0007669"/>
    <property type="project" value="UniProtKB-ARBA"/>
</dbReference>
<dbReference type="FunFam" id="2.60.40.10:FF:000234">
    <property type="entry name" value="Collagen, type XII, alpha 1"/>
    <property type="match status" value="4"/>
</dbReference>
<dbReference type="InterPro" id="IPR036116">
    <property type="entry name" value="FN3_sf"/>
</dbReference>
<feature type="region of interest" description="Disordered" evidence="16">
    <location>
        <begin position="1137"/>
        <end position="1164"/>
    </location>
</feature>
<dbReference type="PANTHER" id="PTHR46708">
    <property type="entry name" value="TENASCIN"/>
    <property type="match status" value="1"/>
</dbReference>
<evidence type="ECO:0000313" key="20">
    <source>
        <dbReference type="Proteomes" id="UP000007635"/>
    </source>
</evidence>
<evidence type="ECO:0000256" key="13">
    <source>
        <dbReference type="ARBA" id="ARBA00053577"/>
    </source>
</evidence>
<feature type="domain" description="Fibronectin type-III" evidence="18">
    <location>
        <begin position="2605"/>
        <end position="2697"/>
    </location>
</feature>
<keyword evidence="5" id="KW-0677">Repeat</keyword>
<evidence type="ECO:0000256" key="1">
    <source>
        <dbReference type="ARBA" id="ARBA00004498"/>
    </source>
</evidence>
<dbReference type="GO" id="GO:0007155">
    <property type="term" value="P:cell adhesion"/>
    <property type="evidence" value="ECO:0007669"/>
    <property type="project" value="UniProtKB-KW"/>
</dbReference>
<keyword evidence="9" id="KW-1015">Disulfide bond</keyword>
<dbReference type="InterPro" id="IPR050991">
    <property type="entry name" value="ECM_Regulatory_Proteins"/>
</dbReference>
<dbReference type="SUPFAM" id="SSF53300">
    <property type="entry name" value="vWA-like"/>
    <property type="match status" value="4"/>
</dbReference>
<dbReference type="InterPro" id="IPR002035">
    <property type="entry name" value="VWF_A"/>
</dbReference>
<dbReference type="SMART" id="SM00327">
    <property type="entry name" value="VWA"/>
    <property type="match status" value="4"/>
</dbReference>
<dbReference type="FunFam" id="2.60.40.10:FF:000480">
    <property type="entry name" value="Collagen, type XII, alpha 1"/>
    <property type="match status" value="1"/>
</dbReference>
<comment type="function">
    <text evidence="13">Type XII collagen interacts with type I collagen-containing fibrils, the COL1 domain could be associated with the surface of the fibrils, and the COL2 and NC3 domains may be localized in the perifibrillar matrix.</text>
</comment>
<keyword evidence="10" id="KW-0325">Glycoprotein</keyword>
<feature type="domain" description="Fibronectin type-III" evidence="18">
    <location>
        <begin position="2514"/>
        <end position="2604"/>
    </location>
</feature>
<feature type="domain" description="Fibronectin type-III" evidence="18">
    <location>
        <begin position="1812"/>
        <end position="1900"/>
    </location>
</feature>
<feature type="domain" description="VWFA" evidence="17">
    <location>
        <begin position="1262"/>
        <end position="1434"/>
    </location>
</feature>
<dbReference type="FunFam" id="2.60.40.10:FF:000444">
    <property type="entry name" value="Collagen alpha-1(XIV) chain isoform X2"/>
    <property type="match status" value="1"/>
</dbReference>
<feature type="domain" description="Fibronectin type-III" evidence="18">
    <location>
        <begin position="2334"/>
        <end position="2423"/>
    </location>
</feature>
<dbReference type="Proteomes" id="UP000007635">
    <property type="component" value="Chromosome XVIII"/>
</dbReference>
<dbReference type="InterPro" id="IPR003961">
    <property type="entry name" value="FN3_dom"/>
</dbReference>
<dbReference type="InterPro" id="IPR013783">
    <property type="entry name" value="Ig-like_fold"/>
</dbReference>
<evidence type="ECO:0000256" key="16">
    <source>
        <dbReference type="SAM" id="MobiDB-lite"/>
    </source>
</evidence>
<dbReference type="Pfam" id="PF01391">
    <property type="entry name" value="Collagen"/>
    <property type="match status" value="1"/>
</dbReference>
<accession>A0AAQ4S7T8</accession>
<feature type="domain" description="Fibronectin type-III" evidence="18">
    <location>
        <begin position="1060"/>
        <end position="1149"/>
    </location>
</feature>
<feature type="domain" description="Fibronectin type-III" evidence="18">
    <location>
        <begin position="2064"/>
        <end position="2152"/>
    </location>
</feature>
<dbReference type="CDD" id="cd01482">
    <property type="entry name" value="vWA_collagen_alphaI-XII-like"/>
    <property type="match status" value="3"/>
</dbReference>
<evidence type="ECO:0000256" key="9">
    <source>
        <dbReference type="ARBA" id="ARBA00023157"/>
    </source>
</evidence>
<feature type="domain" description="VWFA" evidence="17">
    <location>
        <begin position="200"/>
        <end position="372"/>
    </location>
</feature>
<dbReference type="PROSITE" id="PS50234">
    <property type="entry name" value="VWFA"/>
    <property type="match status" value="4"/>
</dbReference>
<evidence type="ECO:0000256" key="2">
    <source>
        <dbReference type="ARBA" id="ARBA00022525"/>
    </source>
</evidence>